<organism evidence="2 3">
    <name type="scientific">Lophium mytilinum</name>
    <dbReference type="NCBI Taxonomy" id="390894"/>
    <lineage>
        <taxon>Eukaryota</taxon>
        <taxon>Fungi</taxon>
        <taxon>Dikarya</taxon>
        <taxon>Ascomycota</taxon>
        <taxon>Pezizomycotina</taxon>
        <taxon>Dothideomycetes</taxon>
        <taxon>Pleosporomycetidae</taxon>
        <taxon>Mytilinidiales</taxon>
        <taxon>Mytilinidiaceae</taxon>
        <taxon>Lophium</taxon>
    </lineage>
</organism>
<sequence>MSSNILADRDTNAKLAQSPEKEAGKDKPKSMEFHRQVLESRMKSGQAQQTYISPSDQILSPATQKVNAYRNKHAMKKSKPQTLFAKTSSKNLEAAKSASMSNMFEDIPKDNATSDATSEDAN</sequence>
<evidence type="ECO:0000313" key="3">
    <source>
        <dbReference type="Proteomes" id="UP000799750"/>
    </source>
</evidence>
<reference evidence="2" key="1">
    <citation type="journal article" date="2020" name="Stud. Mycol.">
        <title>101 Dothideomycetes genomes: a test case for predicting lifestyles and emergence of pathogens.</title>
        <authorList>
            <person name="Haridas S."/>
            <person name="Albert R."/>
            <person name="Binder M."/>
            <person name="Bloem J."/>
            <person name="Labutti K."/>
            <person name="Salamov A."/>
            <person name="Andreopoulos B."/>
            <person name="Baker S."/>
            <person name="Barry K."/>
            <person name="Bills G."/>
            <person name="Bluhm B."/>
            <person name="Cannon C."/>
            <person name="Castanera R."/>
            <person name="Culley D."/>
            <person name="Daum C."/>
            <person name="Ezra D."/>
            <person name="Gonzalez J."/>
            <person name="Henrissat B."/>
            <person name="Kuo A."/>
            <person name="Liang C."/>
            <person name="Lipzen A."/>
            <person name="Lutzoni F."/>
            <person name="Magnuson J."/>
            <person name="Mondo S."/>
            <person name="Nolan M."/>
            <person name="Ohm R."/>
            <person name="Pangilinan J."/>
            <person name="Park H.-J."/>
            <person name="Ramirez L."/>
            <person name="Alfaro M."/>
            <person name="Sun H."/>
            <person name="Tritt A."/>
            <person name="Yoshinaga Y."/>
            <person name="Zwiers L.-H."/>
            <person name="Turgeon B."/>
            <person name="Goodwin S."/>
            <person name="Spatafora J."/>
            <person name="Crous P."/>
            <person name="Grigoriev I."/>
        </authorList>
    </citation>
    <scope>NUCLEOTIDE SEQUENCE</scope>
    <source>
        <strain evidence="2">CBS 269.34</strain>
    </source>
</reference>
<dbReference type="Proteomes" id="UP000799750">
    <property type="component" value="Unassembled WGS sequence"/>
</dbReference>
<evidence type="ECO:0000313" key="2">
    <source>
        <dbReference type="EMBL" id="KAF2490440.1"/>
    </source>
</evidence>
<evidence type="ECO:0008006" key="4">
    <source>
        <dbReference type="Google" id="ProtNLM"/>
    </source>
</evidence>
<keyword evidence="3" id="KW-1185">Reference proteome</keyword>
<dbReference type="Pfam" id="PF05032">
    <property type="entry name" value="Spo12"/>
    <property type="match status" value="1"/>
</dbReference>
<dbReference type="EMBL" id="MU004197">
    <property type="protein sequence ID" value="KAF2490440.1"/>
    <property type="molecule type" value="Genomic_DNA"/>
</dbReference>
<accession>A0A6A6QEJ2</accession>
<gene>
    <name evidence="2" type="ORF">BU16DRAFT_530928</name>
</gene>
<feature type="compositionally biased region" description="Basic and acidic residues" evidence="1">
    <location>
        <begin position="19"/>
        <end position="35"/>
    </location>
</feature>
<proteinExistence type="predicted"/>
<dbReference type="AlphaFoldDB" id="A0A6A6QEJ2"/>
<dbReference type="OrthoDB" id="5578329at2759"/>
<feature type="region of interest" description="Disordered" evidence="1">
    <location>
        <begin position="96"/>
        <end position="122"/>
    </location>
</feature>
<name>A0A6A6QEJ2_9PEZI</name>
<protein>
    <recommendedName>
        <fullName evidence="4">Spo12-like protein</fullName>
    </recommendedName>
</protein>
<evidence type="ECO:0000256" key="1">
    <source>
        <dbReference type="SAM" id="MobiDB-lite"/>
    </source>
</evidence>
<dbReference type="InterPro" id="IPR007727">
    <property type="entry name" value="Spo12"/>
</dbReference>
<feature type="region of interest" description="Disordered" evidence="1">
    <location>
        <begin position="1"/>
        <end position="35"/>
    </location>
</feature>